<evidence type="ECO:0000256" key="1">
    <source>
        <dbReference type="ARBA" id="ARBA00022603"/>
    </source>
</evidence>
<dbReference type="GO" id="GO:0008173">
    <property type="term" value="F:RNA methyltransferase activity"/>
    <property type="evidence" value="ECO:0007669"/>
    <property type="project" value="InterPro"/>
</dbReference>
<evidence type="ECO:0000256" key="4">
    <source>
        <dbReference type="ARBA" id="ARBA00022884"/>
    </source>
</evidence>
<dbReference type="Pfam" id="PF01189">
    <property type="entry name" value="Methyltr_RsmB-F"/>
    <property type="match status" value="1"/>
</dbReference>
<proteinExistence type="inferred from homology"/>
<accession>A0A386HKU4</accession>
<comment type="caution">
    <text evidence="5">Lacks conserved residue(s) required for the propagation of feature annotation.</text>
</comment>
<dbReference type="Proteomes" id="UP000266118">
    <property type="component" value="Chromosome"/>
</dbReference>
<dbReference type="OrthoDB" id="9810297at2"/>
<dbReference type="SUPFAM" id="SSF53335">
    <property type="entry name" value="S-adenosyl-L-methionine-dependent methyltransferases"/>
    <property type="match status" value="1"/>
</dbReference>
<keyword evidence="2 5" id="KW-0808">Transferase</keyword>
<evidence type="ECO:0000313" key="8">
    <source>
        <dbReference type="Proteomes" id="UP000266118"/>
    </source>
</evidence>
<keyword evidence="8" id="KW-1185">Reference proteome</keyword>
<dbReference type="PRINTS" id="PR02008">
    <property type="entry name" value="RCMTFAMILY"/>
</dbReference>
<organism evidence="7 8">
    <name type="scientific">Arachidicoccus soli</name>
    <dbReference type="NCBI Taxonomy" id="2341117"/>
    <lineage>
        <taxon>Bacteria</taxon>
        <taxon>Pseudomonadati</taxon>
        <taxon>Bacteroidota</taxon>
        <taxon>Chitinophagia</taxon>
        <taxon>Chitinophagales</taxon>
        <taxon>Chitinophagaceae</taxon>
        <taxon>Arachidicoccus</taxon>
    </lineage>
</organism>
<gene>
    <name evidence="7" type="ORF">D6B99_00730</name>
</gene>
<feature type="active site" description="Nucleophile" evidence="5">
    <location>
        <position position="347"/>
    </location>
</feature>
<reference evidence="7 8" key="1">
    <citation type="submission" date="2018-09" db="EMBL/GenBank/DDBJ databases">
        <title>Arachidicoccus sp. nov., a bacterium isolated from soil.</title>
        <authorList>
            <person name="Weon H.-Y."/>
            <person name="Kwon S.-W."/>
            <person name="Lee S.A."/>
        </authorList>
    </citation>
    <scope>NUCLEOTIDE SEQUENCE [LARGE SCALE GENOMIC DNA]</scope>
    <source>
        <strain evidence="7 8">KIS59-12</strain>
    </source>
</reference>
<dbReference type="PROSITE" id="PS51686">
    <property type="entry name" value="SAM_MT_RSMB_NOP"/>
    <property type="match status" value="1"/>
</dbReference>
<dbReference type="AlphaFoldDB" id="A0A386HKU4"/>
<evidence type="ECO:0000259" key="6">
    <source>
        <dbReference type="PROSITE" id="PS51686"/>
    </source>
</evidence>
<evidence type="ECO:0000313" key="7">
    <source>
        <dbReference type="EMBL" id="AYD46272.1"/>
    </source>
</evidence>
<keyword evidence="3 5" id="KW-0949">S-adenosyl-L-methionine</keyword>
<evidence type="ECO:0000256" key="5">
    <source>
        <dbReference type="PROSITE-ProRule" id="PRU01023"/>
    </source>
</evidence>
<dbReference type="KEGG" id="ark:D6B99_00730"/>
<feature type="binding site" evidence="5">
    <location>
        <position position="294"/>
    </location>
    <ligand>
        <name>S-adenosyl-L-methionine</name>
        <dbReference type="ChEBI" id="CHEBI:59789"/>
    </ligand>
</feature>
<dbReference type="InterPro" id="IPR049560">
    <property type="entry name" value="MeTrfase_RsmB-F_NOP2_cat"/>
</dbReference>
<sequence length="394" mass="45175">MNNYFQKHISQAASLIVQYNGTEPLQYFLKKYFSANKKHGSRDRKAITHFCYTFFRIGNNLKYLSIEEKLKIALFICDGISENEATSFPEEWLQYSSANLQERIHFIQNTYPEFQLERIFPFPESLSKNIDKSAFQQSFLQQPFLFLRIRPGNEKIVLQKLATENIPFQVINSNCISIVNNTKIETILRLNKEVTVQDISSQNTGAFLEIVKKYFPEKHSISVWDTCAASGGKSILAKDILQQTQLTVSDIRPAILNNLKQRFKEANINQYQIFVADLSKPIPSDKKYELIICDAPCTGSGTWARTPESLSIFTADKIELFQALQRKIISNCVPQLHKTGYFLYITCSVFEKENEANVQFIEENFSLKCIKQAAITGYAQNGDSMFAALFCTKK</sequence>
<evidence type="ECO:0000256" key="2">
    <source>
        <dbReference type="ARBA" id="ARBA00022679"/>
    </source>
</evidence>
<keyword evidence="4 5" id="KW-0694">RNA-binding</keyword>
<name>A0A386HKU4_9BACT</name>
<dbReference type="InterPro" id="IPR023267">
    <property type="entry name" value="RCMT"/>
</dbReference>
<dbReference type="GO" id="GO:0001510">
    <property type="term" value="P:RNA methylation"/>
    <property type="evidence" value="ECO:0007669"/>
    <property type="project" value="InterPro"/>
</dbReference>
<protein>
    <submittedName>
        <fullName evidence="7">Fmu (Sun) domain-containing protein</fullName>
    </submittedName>
</protein>
<evidence type="ECO:0000256" key="3">
    <source>
        <dbReference type="ARBA" id="ARBA00022691"/>
    </source>
</evidence>
<comment type="similarity">
    <text evidence="5">Belongs to the class I-like SAM-binding methyltransferase superfamily. RsmB/NOP family.</text>
</comment>
<dbReference type="InterPro" id="IPR001678">
    <property type="entry name" value="MeTrfase_RsmB-F_NOP2_dom"/>
</dbReference>
<dbReference type="EMBL" id="CP032489">
    <property type="protein sequence ID" value="AYD46272.1"/>
    <property type="molecule type" value="Genomic_DNA"/>
</dbReference>
<dbReference type="RefSeq" id="WP_119984125.1">
    <property type="nucleotide sequence ID" value="NZ_CP032489.1"/>
</dbReference>
<feature type="domain" description="SAM-dependent MTase RsmB/NOP-type" evidence="6">
    <location>
        <begin position="114"/>
        <end position="394"/>
    </location>
</feature>
<feature type="binding site" evidence="5">
    <location>
        <position position="277"/>
    </location>
    <ligand>
        <name>S-adenosyl-L-methionine</name>
        <dbReference type="ChEBI" id="CHEBI:59789"/>
    </ligand>
</feature>
<dbReference type="PANTHER" id="PTHR22807">
    <property type="entry name" value="NOP2 YEAST -RELATED NOL1/NOP2/FMU SUN DOMAIN-CONTAINING"/>
    <property type="match status" value="1"/>
</dbReference>
<dbReference type="InterPro" id="IPR029063">
    <property type="entry name" value="SAM-dependent_MTases_sf"/>
</dbReference>
<dbReference type="GO" id="GO:0003723">
    <property type="term" value="F:RNA binding"/>
    <property type="evidence" value="ECO:0007669"/>
    <property type="project" value="UniProtKB-UniRule"/>
</dbReference>
<keyword evidence="1 5" id="KW-0489">Methyltransferase</keyword>
<dbReference type="Gene3D" id="3.40.50.150">
    <property type="entry name" value="Vaccinia Virus protein VP39"/>
    <property type="match status" value="1"/>
</dbReference>
<feature type="binding site" evidence="5">
    <location>
        <position position="250"/>
    </location>
    <ligand>
        <name>S-adenosyl-L-methionine</name>
        <dbReference type="ChEBI" id="CHEBI:59789"/>
    </ligand>
</feature>
<dbReference type="PANTHER" id="PTHR22807:SF30">
    <property type="entry name" value="28S RRNA (CYTOSINE(4447)-C(5))-METHYLTRANSFERASE-RELATED"/>
    <property type="match status" value="1"/>
</dbReference>